<protein>
    <recommendedName>
        <fullName evidence="3">Glycosaminoglycan attachment site</fullName>
    </recommendedName>
</protein>
<dbReference type="Proteomes" id="UP001225906">
    <property type="component" value="Unassembled WGS sequence"/>
</dbReference>
<keyword evidence="2" id="KW-1185">Reference proteome</keyword>
<reference evidence="2" key="1">
    <citation type="journal article" date="2019" name="Int. J. Syst. Evol. Microbiol.">
        <title>The Global Catalogue of Microorganisms (GCM) 10K type strain sequencing project: providing services to taxonomists for standard genome sequencing and annotation.</title>
        <authorList>
            <consortium name="The Broad Institute Genomics Platform"/>
            <consortium name="The Broad Institute Genome Sequencing Center for Infectious Disease"/>
            <person name="Wu L."/>
            <person name="Ma J."/>
        </authorList>
    </citation>
    <scope>NUCLEOTIDE SEQUENCE [LARGE SCALE GENOMIC DNA]</scope>
    <source>
        <strain evidence="2">VKM B-3159</strain>
    </source>
</reference>
<proteinExistence type="predicted"/>
<organism evidence="1 2">
    <name type="scientific">Methylophilus aquaticus</name>
    <dbReference type="NCBI Taxonomy" id="1971610"/>
    <lineage>
        <taxon>Bacteria</taxon>
        <taxon>Pseudomonadati</taxon>
        <taxon>Pseudomonadota</taxon>
        <taxon>Betaproteobacteria</taxon>
        <taxon>Nitrosomonadales</taxon>
        <taxon>Methylophilaceae</taxon>
        <taxon>Methylophilus</taxon>
    </lineage>
</organism>
<sequence>MDLFTPVVDEARLHQNFISILLDGREPMRAELARWAEGFQDRDGKFVKEFQTTFNSSFWEIYLFAVFKEYGFDVDWSNQSPDFNLIADGLRVNVEAVTANAAQGKPNEWERTFETLMAKPNLNELNRESIIRLSNAILGKARKYNDYYSKLAHVARHPFVIAIAPFEQPLFNLQYNRPIKALLYDYYVDEEAFMANPSKYPNGPPVKSLGFIEKDNGSEIELGIFNSNAYSEVSAIIFSCTASWGKVDAMCHEPDSKMVINSMWGSEPHGEPVQKTSYKHEYTELITDGLQIYHNPFAKFPLPLGVFRRKGVVQVYPDHETFELKEEEATRSLFYRMVNNFVAR</sequence>
<evidence type="ECO:0000313" key="2">
    <source>
        <dbReference type="Proteomes" id="UP001225906"/>
    </source>
</evidence>
<evidence type="ECO:0008006" key="3">
    <source>
        <dbReference type="Google" id="ProtNLM"/>
    </source>
</evidence>
<dbReference type="EMBL" id="JAVCAP010000001">
    <property type="protein sequence ID" value="MDP8566301.1"/>
    <property type="molecule type" value="Genomic_DNA"/>
</dbReference>
<accession>A0ABT9JNY6</accession>
<name>A0ABT9JNY6_9PROT</name>
<evidence type="ECO:0000313" key="1">
    <source>
        <dbReference type="EMBL" id="MDP8566301.1"/>
    </source>
</evidence>
<dbReference type="RefSeq" id="WP_306388012.1">
    <property type="nucleotide sequence ID" value="NZ_JAVCAP010000001.1"/>
</dbReference>
<gene>
    <name evidence="1" type="ORF">Q9291_00435</name>
</gene>
<comment type="caution">
    <text evidence="1">The sequence shown here is derived from an EMBL/GenBank/DDBJ whole genome shotgun (WGS) entry which is preliminary data.</text>
</comment>